<evidence type="ECO:0000256" key="1">
    <source>
        <dbReference type="PROSITE-ProRule" id="PRU00104"/>
    </source>
</evidence>
<dbReference type="Proteomes" id="UP000275408">
    <property type="component" value="Unassembled WGS sequence"/>
</dbReference>
<evidence type="ECO:0000313" key="4">
    <source>
        <dbReference type="Proteomes" id="UP000275408"/>
    </source>
</evidence>
<accession>A0A3M6V1T9</accession>
<sequence length="327" mass="37338">MKSSVSAERLTADEKDVAIDLLQYYKSKEFDPKIPISVRFRGQPGVDSGGLLRQAFISAWYLAPIRTGYEGIRAVYFGTFNWTSSSKAQRKIILHVDSFIKPSAELMTYCYASGEREKRPASRNMLLIDEIQIIWPFTSSFTLTISDDICDVIAKARHYSIISLPRRRFLHVGHGWTPLTTIGAGPHERLQNLVGVFSHLEEMPQQHGGTVYRQMTVVSSAKTASKKLFKQKTPLFALDFNTKMHTKTHEHTPMKHLGAMVCKEWKEIAFVTRNKVLKDTEQEDIDFFDIKCKEWGFLLKEPFGSSLGTGDYSHLTIDHAPMLRRFL</sequence>
<comment type="caution">
    <text evidence="3">The sequence shown here is derived from an EMBL/GenBank/DDBJ whole genome shotgun (WGS) entry which is preliminary data.</text>
</comment>
<gene>
    <name evidence="3" type="ORF">pdam_00023024</name>
</gene>
<organism evidence="3 4">
    <name type="scientific">Pocillopora damicornis</name>
    <name type="common">Cauliflower coral</name>
    <name type="synonym">Millepora damicornis</name>
    <dbReference type="NCBI Taxonomy" id="46731"/>
    <lineage>
        <taxon>Eukaryota</taxon>
        <taxon>Metazoa</taxon>
        <taxon>Cnidaria</taxon>
        <taxon>Anthozoa</taxon>
        <taxon>Hexacorallia</taxon>
        <taxon>Scleractinia</taxon>
        <taxon>Astrocoeniina</taxon>
        <taxon>Pocilloporidae</taxon>
        <taxon>Pocillopora</taxon>
    </lineage>
</organism>
<evidence type="ECO:0000259" key="2">
    <source>
        <dbReference type="PROSITE" id="PS50237"/>
    </source>
</evidence>
<dbReference type="PROSITE" id="PS50237">
    <property type="entry name" value="HECT"/>
    <property type="match status" value="1"/>
</dbReference>
<feature type="domain" description="HECT" evidence="2">
    <location>
        <begin position="28"/>
        <end position="57"/>
    </location>
</feature>
<name>A0A3M6V1T9_POCDA</name>
<comment type="caution">
    <text evidence="1">Lacks conserved residue(s) required for the propagation of feature annotation.</text>
</comment>
<keyword evidence="1" id="KW-0833">Ubl conjugation pathway</keyword>
<keyword evidence="4" id="KW-1185">Reference proteome</keyword>
<dbReference type="EMBL" id="RCHS01000264">
    <property type="protein sequence ID" value="RMX59857.1"/>
    <property type="molecule type" value="Genomic_DNA"/>
</dbReference>
<dbReference type="AlphaFoldDB" id="A0A3M6V1T9"/>
<dbReference type="GO" id="GO:0004842">
    <property type="term" value="F:ubiquitin-protein transferase activity"/>
    <property type="evidence" value="ECO:0007669"/>
    <property type="project" value="InterPro"/>
</dbReference>
<reference evidence="3 4" key="1">
    <citation type="journal article" date="2018" name="Sci. Rep.">
        <title>Comparative analysis of the Pocillopora damicornis genome highlights role of immune system in coral evolution.</title>
        <authorList>
            <person name="Cunning R."/>
            <person name="Bay R.A."/>
            <person name="Gillette P."/>
            <person name="Baker A.C."/>
            <person name="Traylor-Knowles N."/>
        </authorList>
    </citation>
    <scope>NUCLEOTIDE SEQUENCE [LARGE SCALE GENOMIC DNA]</scope>
    <source>
        <strain evidence="3">RSMAS</strain>
        <tissue evidence="3">Whole animal</tissue>
    </source>
</reference>
<protein>
    <recommendedName>
        <fullName evidence="2">HECT domain-containing protein</fullName>
    </recommendedName>
</protein>
<evidence type="ECO:0000313" key="3">
    <source>
        <dbReference type="EMBL" id="RMX59857.1"/>
    </source>
</evidence>
<proteinExistence type="predicted"/>
<dbReference type="InterPro" id="IPR000569">
    <property type="entry name" value="HECT_dom"/>
</dbReference>